<sequence length="1024" mass="102901">MNNNFQVKNGISISGIPVFDAVGNLVGPTTNAISSTAIAANTGISNAASASVYANTGINNAASSSAYANTGINNAASASAYANTGINNAASASSYANTGINNAASASSYANTGINNAASASSYANTKVNKSGDTITGPIIISNTGSGALQVAGTVTISQDLNVSGNIFLGGSTTTISSNNLTLSDSLIYLADGNIANTADIGIVGNVTNGHYYHTGLVRDHLDGTWKFFSNVTSEPTTTVNFGEANTVYDVIRVGGVVSPTGTVSTANLAYTGTLTGGTGVVAIGTSQIYKDASGNVGIGTSSPSGKLNIAGTEFAGVTFNSPTYPTNGTYIGLDGSGVLDINNRENKAITVSTNNILRMTIDSSGNVGIGTTSINVKLDVLSGVANSPGDSIASAVASFTGPNYNFNTGSNPATFQIQSNSTLGVDVGATIGLGGRYTGTSFAQFAIIKGAKENATDGNYSTYLAFGTRLSGGQITEKMRIDSSGNVGIGTSNPACKLNVYSSTAQNDTYGFVQIENSTAAAGVNASYTAKNYSGTSQFMQWENYGLRIGSRIITNTGAGHVTFTTGNDAERMRITSAGGVSFGSSGTAYGTSGQVLTSAGNAAPTWINQSSIAAGTASNITAYTINQNVGTANAVQFSDITTTRAAALTTGYMYYGNTGTKYAGFDGTNFVSSMPMSFNILGSSASCTGNAATATASQNATFLTQPNATWGAKIQLGGNGAGSGVANIATVQATDGNIHIDSGVGKVMYLNYYQNGAIYFNGGAYNISSNGSQYNGNAATATSATNATTAGGFTPSQTNGTGNRIVVADASGYINNNYFNSTDNAVGSGVTAMMVKAGDNYFRSASAAAVATFINGQTFNIAGGAAYAGLRGTAAIGASGSAVTFSGIPAGVGRIVLVCNTISVTSTIPPLIRIGAATISATGYIGSTWYHSTAGISGAAITAGFDMLNTIAAATVYCGIFILTKYADNHTWLCTGSVGSTAGGVGGGVHGQSPNLGAALTQVSIQMPTTAFDGGAFSIYYE</sequence>
<organism evidence="1">
    <name type="scientific">uncultured Caudovirales phage</name>
    <dbReference type="NCBI Taxonomy" id="2100421"/>
    <lineage>
        <taxon>Viruses</taxon>
        <taxon>Duplodnaviria</taxon>
        <taxon>Heunggongvirae</taxon>
        <taxon>Uroviricota</taxon>
        <taxon>Caudoviricetes</taxon>
        <taxon>Peduoviridae</taxon>
        <taxon>Maltschvirus</taxon>
        <taxon>Maltschvirus maltsch</taxon>
    </lineage>
</organism>
<gene>
    <name evidence="1" type="ORF">UFOVP1655_231</name>
</gene>
<protein>
    <submittedName>
        <fullName evidence="1">Uncharacterized protein</fullName>
    </submittedName>
</protein>
<evidence type="ECO:0000313" key="1">
    <source>
        <dbReference type="EMBL" id="CAB4222785.1"/>
    </source>
</evidence>
<dbReference type="EMBL" id="LR797523">
    <property type="protein sequence ID" value="CAB4222785.1"/>
    <property type="molecule type" value="Genomic_DNA"/>
</dbReference>
<accession>A0A6J5T4R9</accession>
<name>A0A6J5T4R9_9CAUD</name>
<proteinExistence type="predicted"/>
<reference evidence="1" key="1">
    <citation type="submission" date="2020-05" db="EMBL/GenBank/DDBJ databases">
        <authorList>
            <person name="Chiriac C."/>
            <person name="Salcher M."/>
            <person name="Ghai R."/>
            <person name="Kavagutti S V."/>
        </authorList>
    </citation>
    <scope>NUCLEOTIDE SEQUENCE</scope>
</reference>